<dbReference type="RefSeq" id="WP_157586248.1">
    <property type="nucleotide sequence ID" value="NZ_WPIN01000005.1"/>
</dbReference>
<proteinExistence type="predicted"/>
<feature type="chain" id="PRO_5029764638" description="T9SS type A sorting domain-containing protein" evidence="1">
    <location>
        <begin position="19"/>
        <end position="274"/>
    </location>
</feature>
<keyword evidence="1" id="KW-0732">Signal</keyword>
<name>A0A7K1SCY3_9BACT</name>
<dbReference type="AlphaFoldDB" id="A0A7K1SCY3"/>
<organism evidence="2 3">
    <name type="scientific">Spirosoma arboris</name>
    <dbReference type="NCBI Taxonomy" id="2682092"/>
    <lineage>
        <taxon>Bacteria</taxon>
        <taxon>Pseudomonadati</taxon>
        <taxon>Bacteroidota</taxon>
        <taxon>Cytophagia</taxon>
        <taxon>Cytophagales</taxon>
        <taxon>Cytophagaceae</taxon>
        <taxon>Spirosoma</taxon>
    </lineage>
</organism>
<protein>
    <recommendedName>
        <fullName evidence="4">T9SS type A sorting domain-containing protein</fullName>
    </recommendedName>
</protein>
<dbReference type="Proteomes" id="UP000436006">
    <property type="component" value="Unassembled WGS sequence"/>
</dbReference>
<dbReference type="EMBL" id="WPIN01000005">
    <property type="protein sequence ID" value="MVM31631.1"/>
    <property type="molecule type" value="Genomic_DNA"/>
</dbReference>
<evidence type="ECO:0008006" key="4">
    <source>
        <dbReference type="Google" id="ProtNLM"/>
    </source>
</evidence>
<feature type="signal peptide" evidence="1">
    <location>
        <begin position="1"/>
        <end position="18"/>
    </location>
</feature>
<evidence type="ECO:0000256" key="1">
    <source>
        <dbReference type="SAM" id="SignalP"/>
    </source>
</evidence>
<gene>
    <name evidence="2" type="ORF">GO755_16410</name>
</gene>
<accession>A0A7K1SCY3</accession>
<comment type="caution">
    <text evidence="2">The sequence shown here is derived from an EMBL/GenBank/DDBJ whole genome shotgun (WGS) entry which is preliminary data.</text>
</comment>
<keyword evidence="3" id="KW-1185">Reference proteome</keyword>
<reference evidence="2 3" key="1">
    <citation type="submission" date="2019-12" db="EMBL/GenBank/DDBJ databases">
        <title>Spirosoma sp. HMF4905 genome sequencing and assembly.</title>
        <authorList>
            <person name="Kang H."/>
            <person name="Cha I."/>
            <person name="Kim H."/>
            <person name="Joh K."/>
        </authorList>
    </citation>
    <scope>NUCLEOTIDE SEQUENCE [LARGE SCALE GENOMIC DNA]</scope>
    <source>
        <strain evidence="2 3">HMF4905</strain>
    </source>
</reference>
<sequence>MKTVYLIISIALCLPALAQSKVALRMGFNAEQNRYEVFAQPNFSAKNFIWGPSQISVVLPANQSKDRLSIRSTSAGTWSDNSVVNHPQADPNSLFHGITGSGGKLDMIAGNEYLLFDFTLPSGYVENVRLFRNGIDPNSAQPGMNGGDFSNYMSDQNGVDYLAVDSRPVVLSVRQDDSALSVTDEGTKVQLIAYPNPAPAGSFRLYLKGFSPNETVTVVLYTLTGMEQKRLTDKVINLSGRQMSVPATDAAYWLLSLERPTANQRFVQRIWVKD</sequence>
<evidence type="ECO:0000313" key="3">
    <source>
        <dbReference type="Proteomes" id="UP000436006"/>
    </source>
</evidence>
<evidence type="ECO:0000313" key="2">
    <source>
        <dbReference type="EMBL" id="MVM31631.1"/>
    </source>
</evidence>